<sequence length="99" mass="11148">MARQASPMKQTRTRHSQAYKEEALALAERIGVSQAAEQLGLQPSQLYGWRSKQQQNQAGSEREQSLADENARLKRLLAEQAEELAIVKKAAAYFARSFK</sequence>
<dbReference type="AlphaFoldDB" id="A0A0C4WLP8"/>
<evidence type="ECO:0000256" key="1">
    <source>
        <dbReference type="ARBA" id="ARBA00009964"/>
    </source>
</evidence>
<comment type="similarity">
    <text evidence="1">Belongs to the transposase 8 family.</text>
</comment>
<name>A0A0C4WLP8_9GAMM</name>
<evidence type="ECO:0000256" key="2">
    <source>
        <dbReference type="SAM" id="Coils"/>
    </source>
</evidence>
<dbReference type="Gene3D" id="1.10.10.60">
    <property type="entry name" value="Homeodomain-like"/>
    <property type="match status" value="1"/>
</dbReference>
<dbReference type="Proteomes" id="UP000068210">
    <property type="component" value="Chromosome"/>
</dbReference>
<dbReference type="EMBL" id="CP010415">
    <property type="protein sequence ID" value="AJE20060.1"/>
    <property type="molecule type" value="Genomic_DNA"/>
</dbReference>
<keyword evidence="2" id="KW-0175">Coiled coil</keyword>
<dbReference type="InterPro" id="IPR002514">
    <property type="entry name" value="Transposase_8"/>
</dbReference>
<dbReference type="STRING" id="1328314.Achr_5550"/>
<protein>
    <submittedName>
        <fullName evidence="3">Transposase InsE for insertion sequence IS3</fullName>
    </submittedName>
</protein>
<dbReference type="Pfam" id="PF01527">
    <property type="entry name" value="HTH_Tnp_1"/>
    <property type="match status" value="1"/>
</dbReference>
<dbReference type="SUPFAM" id="SSF46689">
    <property type="entry name" value="Homeodomain-like"/>
    <property type="match status" value="1"/>
</dbReference>
<dbReference type="HOGENOM" id="CLU_027402_18_0_6"/>
<dbReference type="GO" id="GO:0003677">
    <property type="term" value="F:DNA binding"/>
    <property type="evidence" value="ECO:0007669"/>
    <property type="project" value="InterPro"/>
</dbReference>
<organism evidence="3 4">
    <name type="scientific">Azotobacter chroococcum NCIMB 8003</name>
    <dbReference type="NCBI Taxonomy" id="1328314"/>
    <lineage>
        <taxon>Bacteria</taxon>
        <taxon>Pseudomonadati</taxon>
        <taxon>Pseudomonadota</taxon>
        <taxon>Gammaproteobacteria</taxon>
        <taxon>Pseudomonadales</taxon>
        <taxon>Pseudomonadaceae</taxon>
        <taxon>Azotobacter</taxon>
    </lineage>
</organism>
<feature type="coiled-coil region" evidence="2">
    <location>
        <begin position="63"/>
        <end position="90"/>
    </location>
</feature>
<dbReference type="KEGG" id="acx:Achr_5550"/>
<accession>A0A0C4WLP8</accession>
<proteinExistence type="inferred from homology"/>
<reference evidence="3 4" key="1">
    <citation type="journal article" date="2015" name="PLoS ONE">
        <title>Azotobacter Genomes: The Genome of Azotobacter chroococcum NCIMB 8003 (ATCC 4412).</title>
        <authorList>
            <person name="Robson R.L."/>
            <person name="Jones R."/>
            <person name="Robson R.M."/>
            <person name="Schwartz A."/>
            <person name="Richardson T.H."/>
        </authorList>
    </citation>
    <scope>NUCLEOTIDE SEQUENCE [LARGE SCALE GENOMIC DNA]</scope>
    <source>
        <strain evidence="3 4">NCIMB 8003</strain>
    </source>
</reference>
<gene>
    <name evidence="3" type="ORF">Achr_5550</name>
</gene>
<evidence type="ECO:0000313" key="3">
    <source>
        <dbReference type="EMBL" id="AJE20060.1"/>
    </source>
</evidence>
<keyword evidence="4" id="KW-1185">Reference proteome</keyword>
<dbReference type="GO" id="GO:0006313">
    <property type="term" value="P:DNA transposition"/>
    <property type="evidence" value="ECO:0007669"/>
    <property type="project" value="InterPro"/>
</dbReference>
<dbReference type="InterPro" id="IPR009057">
    <property type="entry name" value="Homeodomain-like_sf"/>
</dbReference>
<dbReference type="GO" id="GO:0004803">
    <property type="term" value="F:transposase activity"/>
    <property type="evidence" value="ECO:0007669"/>
    <property type="project" value="InterPro"/>
</dbReference>
<evidence type="ECO:0000313" key="4">
    <source>
        <dbReference type="Proteomes" id="UP000068210"/>
    </source>
</evidence>